<feature type="non-terminal residue" evidence="1">
    <location>
        <position position="108"/>
    </location>
</feature>
<evidence type="ECO:0000313" key="1">
    <source>
        <dbReference type="EMBL" id="JAC18941.1"/>
    </source>
</evidence>
<protein>
    <submittedName>
        <fullName evidence="1">Putative secreted protein</fullName>
    </submittedName>
</protein>
<organism evidence="1">
    <name type="scientific">Amblyomma cajennense</name>
    <name type="common">Cayenne tick</name>
    <name type="synonym">Acarus cajennensis</name>
    <dbReference type="NCBI Taxonomy" id="34607"/>
    <lineage>
        <taxon>Eukaryota</taxon>
        <taxon>Metazoa</taxon>
        <taxon>Ecdysozoa</taxon>
        <taxon>Arthropoda</taxon>
        <taxon>Chelicerata</taxon>
        <taxon>Arachnida</taxon>
        <taxon>Acari</taxon>
        <taxon>Parasitiformes</taxon>
        <taxon>Ixodida</taxon>
        <taxon>Ixodoidea</taxon>
        <taxon>Ixodidae</taxon>
        <taxon>Amblyomminae</taxon>
        <taxon>Amblyomma</taxon>
    </lineage>
</organism>
<dbReference type="AlphaFoldDB" id="A0A023FBS1"/>
<name>A0A023FBS1_AMBCJ</name>
<dbReference type="EMBL" id="GBBK01005541">
    <property type="protein sequence ID" value="JAC18941.1"/>
    <property type="molecule type" value="mRNA"/>
</dbReference>
<proteinExistence type="evidence at transcript level"/>
<reference evidence="1" key="1">
    <citation type="submission" date="2014-03" db="EMBL/GenBank/DDBJ databases">
        <title>The sialotranscriptome of Amblyomma triste, Amblyomma parvum and Amblyomma cajennense ticks, uncovered by 454-based RNA-seq.</title>
        <authorList>
            <person name="Garcia G.R."/>
            <person name="Gardinassi L.G."/>
            <person name="Ribeiro J.M."/>
            <person name="Anatriello E."/>
            <person name="Ferreira B.R."/>
            <person name="Moreira H.N."/>
            <person name="Mafra C."/>
            <person name="Olegario M.M."/>
            <person name="Szabo P.J."/>
            <person name="Miranda-Santos I.K."/>
            <person name="Maruyama S.R."/>
        </authorList>
    </citation>
    <scope>NUCLEOTIDE SEQUENCE</scope>
    <source>
        <strain evidence="1">Uberlandia</strain>
        <tissue evidence="1">Salivary glands</tissue>
    </source>
</reference>
<sequence>MRMQCFKCCSMSRYVCPSHLLGALIYLLLVCNVRVLAAYHSIYYAETEMVGFVMYKLLSRKQSGYGRLFYVFYDFLRRLQFYDRAFCNGGLFKVLFLLMHFQYFIPTV</sequence>
<accession>A0A023FBS1</accession>